<evidence type="ECO:0000256" key="1">
    <source>
        <dbReference type="SAM" id="MobiDB-lite"/>
    </source>
</evidence>
<evidence type="ECO:0000313" key="2">
    <source>
        <dbReference type="EMBL" id="KAL0947778.1"/>
    </source>
</evidence>
<feature type="region of interest" description="Disordered" evidence="1">
    <location>
        <begin position="146"/>
        <end position="174"/>
    </location>
</feature>
<gene>
    <name evidence="2" type="ORF">HGRIS_013854</name>
</gene>
<name>A0ABR3IWX2_9AGAR</name>
<proteinExistence type="predicted"/>
<comment type="caution">
    <text evidence="2">The sequence shown here is derived from an EMBL/GenBank/DDBJ whole genome shotgun (WGS) entry which is preliminary data.</text>
</comment>
<keyword evidence="3" id="KW-1185">Reference proteome</keyword>
<dbReference type="EMBL" id="JASNQZ010000015">
    <property type="protein sequence ID" value="KAL0947778.1"/>
    <property type="molecule type" value="Genomic_DNA"/>
</dbReference>
<accession>A0ABR3IWX2</accession>
<dbReference type="Proteomes" id="UP001556367">
    <property type="component" value="Unassembled WGS sequence"/>
</dbReference>
<sequence length="174" mass="19435">MPAIETAAAVGIAALGCKTFDRIVTQTDPERQHAGMGKAMDNMVRNMKKYGPYMNSEERHKWSDEVGKCLRAREDALLEPKWYQRVFVERWRVSSAGGHIARQNGKLHNRSLQLEAEMKGVFKAVKGHETLRTRSVPLVSTSVANASPGSSIEMKPKLKTSRKSASELLVRVTK</sequence>
<evidence type="ECO:0000313" key="3">
    <source>
        <dbReference type="Proteomes" id="UP001556367"/>
    </source>
</evidence>
<protein>
    <submittedName>
        <fullName evidence="2">Uncharacterized protein</fullName>
    </submittedName>
</protein>
<organism evidence="2 3">
    <name type="scientific">Hohenbuehelia grisea</name>
    <dbReference type="NCBI Taxonomy" id="104357"/>
    <lineage>
        <taxon>Eukaryota</taxon>
        <taxon>Fungi</taxon>
        <taxon>Dikarya</taxon>
        <taxon>Basidiomycota</taxon>
        <taxon>Agaricomycotina</taxon>
        <taxon>Agaricomycetes</taxon>
        <taxon>Agaricomycetidae</taxon>
        <taxon>Agaricales</taxon>
        <taxon>Pleurotineae</taxon>
        <taxon>Pleurotaceae</taxon>
        <taxon>Hohenbuehelia</taxon>
    </lineage>
</organism>
<reference evidence="3" key="1">
    <citation type="submission" date="2024-06" db="EMBL/GenBank/DDBJ databases">
        <title>Multi-omics analyses provide insights into the biosynthesis of the anticancer antibiotic pleurotin in Hohenbuehelia grisea.</title>
        <authorList>
            <person name="Weaver J.A."/>
            <person name="Alberti F."/>
        </authorList>
    </citation>
    <scope>NUCLEOTIDE SEQUENCE [LARGE SCALE GENOMIC DNA]</scope>
    <source>
        <strain evidence="3">T-177</strain>
    </source>
</reference>